<dbReference type="Proteomes" id="UP000663828">
    <property type="component" value="Unassembled WGS sequence"/>
</dbReference>
<evidence type="ECO:0000313" key="1">
    <source>
        <dbReference type="EMBL" id="CAF1395195.1"/>
    </source>
</evidence>
<organism evidence="1 2">
    <name type="scientific">Adineta ricciae</name>
    <name type="common">Rotifer</name>
    <dbReference type="NCBI Taxonomy" id="249248"/>
    <lineage>
        <taxon>Eukaryota</taxon>
        <taxon>Metazoa</taxon>
        <taxon>Spiralia</taxon>
        <taxon>Gnathifera</taxon>
        <taxon>Rotifera</taxon>
        <taxon>Eurotatoria</taxon>
        <taxon>Bdelloidea</taxon>
        <taxon>Adinetida</taxon>
        <taxon>Adinetidae</taxon>
        <taxon>Adineta</taxon>
    </lineage>
</organism>
<comment type="caution">
    <text evidence="1">The sequence shown here is derived from an EMBL/GenBank/DDBJ whole genome shotgun (WGS) entry which is preliminary data.</text>
</comment>
<proteinExistence type="predicted"/>
<dbReference type="AlphaFoldDB" id="A0A815KG72"/>
<dbReference type="EMBL" id="CAJNOR010003260">
    <property type="protein sequence ID" value="CAF1395195.1"/>
    <property type="molecule type" value="Genomic_DNA"/>
</dbReference>
<accession>A0A815KG72</accession>
<evidence type="ECO:0000313" key="2">
    <source>
        <dbReference type="Proteomes" id="UP000663828"/>
    </source>
</evidence>
<keyword evidence="2" id="KW-1185">Reference proteome</keyword>
<evidence type="ECO:0008006" key="3">
    <source>
        <dbReference type="Google" id="ProtNLM"/>
    </source>
</evidence>
<protein>
    <recommendedName>
        <fullName evidence="3">PPPDE domain-containing protein</fullName>
    </recommendedName>
</protein>
<reference evidence="1" key="1">
    <citation type="submission" date="2021-02" db="EMBL/GenBank/DDBJ databases">
        <authorList>
            <person name="Nowell W R."/>
        </authorList>
    </citation>
    <scope>NUCLEOTIDE SEQUENCE</scope>
</reference>
<sequence length="146" mass="16626">MSSSSSAEEHGGWKLHTGCKCPFSKKKLTQLWLIETPVTHGIVTTVLDLFSISGQHPVFHMAIQCIYRCSQCGSVDYFTFEFSKEGKEARCGEYKNGKRLKSCDRGMTLEELYQIYLSTWPNAKGSDYDTVNHNCQHFARAMWAKI</sequence>
<name>A0A815KG72_ADIRI</name>
<gene>
    <name evidence="1" type="ORF">XAT740_LOCUS33828</name>
</gene>